<keyword evidence="2" id="KW-1185">Reference proteome</keyword>
<dbReference type="AlphaFoldDB" id="A0A839ISC8"/>
<sequence>MSYYTLVTALPDLPPLAKCKQMPISRIALDRRLTMLSEEDQKQLKLAESLYHFGAEQPASLPDQKLVYQWQSQLSQIQSEPVRQCIANRLEWQSFLAAMRQRQQGDKGPEQFFGFGRWTTRIRQHWHEPTFGLETALPLLTELHPLLQKGAAGEVEYQINHHLWQQLLQIERSHHFTIETVICFVLRWELAEKQIRNNADQALAAFDTMAEGLIATPAIRQHIASAFEELS</sequence>
<proteinExistence type="predicted"/>
<comment type="caution">
    <text evidence="1">The sequence shown here is derived from an EMBL/GenBank/DDBJ whole genome shotgun (WGS) entry which is preliminary data.</text>
</comment>
<dbReference type="Proteomes" id="UP000565262">
    <property type="component" value="Unassembled WGS sequence"/>
</dbReference>
<evidence type="ECO:0000313" key="1">
    <source>
        <dbReference type="EMBL" id="MBB1487570.1"/>
    </source>
</evidence>
<reference evidence="1 2" key="1">
    <citation type="submission" date="2020-08" db="EMBL/GenBank/DDBJ databases">
        <title>Oceanospirillum sp. nov. isolated from marine sediment.</title>
        <authorList>
            <person name="Ji X."/>
        </authorList>
    </citation>
    <scope>NUCLEOTIDE SEQUENCE [LARGE SCALE GENOMIC DNA]</scope>
    <source>
        <strain evidence="1 2">D5</strain>
    </source>
</reference>
<evidence type="ECO:0000313" key="2">
    <source>
        <dbReference type="Proteomes" id="UP000565262"/>
    </source>
</evidence>
<organism evidence="1 2">
    <name type="scientific">Oceanospirillum sediminis</name>
    <dbReference type="NCBI Taxonomy" id="2760088"/>
    <lineage>
        <taxon>Bacteria</taxon>
        <taxon>Pseudomonadati</taxon>
        <taxon>Pseudomonadota</taxon>
        <taxon>Gammaproteobacteria</taxon>
        <taxon>Oceanospirillales</taxon>
        <taxon>Oceanospirillaceae</taxon>
        <taxon>Oceanospirillum</taxon>
    </lineage>
</organism>
<evidence type="ECO:0008006" key="3">
    <source>
        <dbReference type="Google" id="ProtNLM"/>
    </source>
</evidence>
<protein>
    <recommendedName>
        <fullName evidence="3">DUF2764 family protein</fullName>
    </recommendedName>
</protein>
<name>A0A839ISC8_9GAMM</name>
<dbReference type="EMBL" id="JACJFM010000016">
    <property type="protein sequence ID" value="MBB1487570.1"/>
    <property type="molecule type" value="Genomic_DNA"/>
</dbReference>
<accession>A0A839ISC8</accession>
<dbReference type="RefSeq" id="WP_182809348.1">
    <property type="nucleotide sequence ID" value="NZ_JACJFM010000016.1"/>
</dbReference>
<gene>
    <name evidence="1" type="ORF">H4O21_13215</name>
</gene>